<reference evidence="2" key="1">
    <citation type="submission" date="2019-12" db="EMBL/GenBank/DDBJ databases">
        <authorList>
            <person name="Scholes J."/>
        </authorList>
    </citation>
    <scope>NUCLEOTIDE SEQUENCE</scope>
</reference>
<feature type="non-terminal residue" evidence="2">
    <location>
        <position position="1"/>
    </location>
</feature>
<dbReference type="Proteomes" id="UP001153555">
    <property type="component" value="Unassembled WGS sequence"/>
</dbReference>
<dbReference type="EMBL" id="CACSLK010027837">
    <property type="protein sequence ID" value="CAA0832712.1"/>
    <property type="molecule type" value="Genomic_DNA"/>
</dbReference>
<accession>A0A9N7NE86</accession>
<comment type="caution">
    <text evidence="2">The sequence shown here is derived from an EMBL/GenBank/DDBJ whole genome shotgun (WGS) entry which is preliminary data.</text>
</comment>
<organism evidence="2 3">
    <name type="scientific">Striga hermonthica</name>
    <name type="common">Purple witchweed</name>
    <name type="synonym">Buchnera hermonthica</name>
    <dbReference type="NCBI Taxonomy" id="68872"/>
    <lineage>
        <taxon>Eukaryota</taxon>
        <taxon>Viridiplantae</taxon>
        <taxon>Streptophyta</taxon>
        <taxon>Embryophyta</taxon>
        <taxon>Tracheophyta</taxon>
        <taxon>Spermatophyta</taxon>
        <taxon>Magnoliopsida</taxon>
        <taxon>eudicotyledons</taxon>
        <taxon>Gunneridae</taxon>
        <taxon>Pentapetalae</taxon>
        <taxon>asterids</taxon>
        <taxon>lamiids</taxon>
        <taxon>Lamiales</taxon>
        <taxon>Orobanchaceae</taxon>
        <taxon>Buchnereae</taxon>
        <taxon>Striga</taxon>
    </lineage>
</organism>
<feature type="compositionally biased region" description="Polar residues" evidence="1">
    <location>
        <begin position="238"/>
        <end position="247"/>
    </location>
</feature>
<keyword evidence="3" id="KW-1185">Reference proteome</keyword>
<proteinExistence type="predicted"/>
<evidence type="ECO:0000313" key="3">
    <source>
        <dbReference type="Proteomes" id="UP001153555"/>
    </source>
</evidence>
<feature type="non-terminal residue" evidence="2">
    <location>
        <position position="405"/>
    </location>
</feature>
<name>A0A9N7NE86_STRHE</name>
<feature type="compositionally biased region" description="Basic and acidic residues" evidence="1">
    <location>
        <begin position="196"/>
        <end position="215"/>
    </location>
</feature>
<feature type="region of interest" description="Disordered" evidence="1">
    <location>
        <begin position="193"/>
        <end position="249"/>
    </location>
</feature>
<gene>
    <name evidence="2" type="ORF">SHERM_27986</name>
</gene>
<feature type="compositionally biased region" description="Basic residues" evidence="1">
    <location>
        <begin position="219"/>
        <end position="232"/>
    </location>
</feature>
<evidence type="ECO:0000256" key="1">
    <source>
        <dbReference type="SAM" id="MobiDB-lite"/>
    </source>
</evidence>
<evidence type="ECO:0000313" key="2">
    <source>
        <dbReference type="EMBL" id="CAA0832712.1"/>
    </source>
</evidence>
<protein>
    <submittedName>
        <fullName evidence="2">Uncharacterized protein</fullName>
    </submittedName>
</protein>
<sequence>MSYPPLVELDWEDLEYLENLERELTPWEQEYLEEMYEQKEEYERQLKIMEEVIEGEPLFTFDLPGYVEDKAVECEVDQVECEEQLFADEFTDKENKERKSYKHETDVEYTMVSSGDWSKPCAQEWHAQHIEVEAEGAEVVDVKEAILVEVDEDHGWDVRMVEERVPDVWMVEDESLRTKKVSKWRGMIRKWVSNPCDKKGQGPRRPEEAENRAETTHAWPKRRVRARMRGARARKEWQGTTRGSSMRGSKLVCQGIARDQARGGVRGLDARLHGSANEGCAKEGRAWRSGAQGEVVGWMAREGSCCGWTGAQQTMSDARALGALDDERGAHDDTREAQIKTGVASLILIGIGKARILIPAGIGKAVECWNARGRSVTGVILGKSGNVTGSIFLVGIGIVDMGSRH</sequence>
<dbReference type="AlphaFoldDB" id="A0A9N7NE86"/>